<protein>
    <submittedName>
        <fullName evidence="1">Uncharacterized protein</fullName>
    </submittedName>
</protein>
<dbReference type="AlphaFoldDB" id="A0A844KF57"/>
<evidence type="ECO:0000313" key="1">
    <source>
        <dbReference type="EMBL" id="MTR76993.1"/>
    </source>
</evidence>
<organism evidence="1 2">
    <name type="scientific">Mediterraneibacter faecis</name>
    <dbReference type="NCBI Taxonomy" id="592978"/>
    <lineage>
        <taxon>Bacteria</taxon>
        <taxon>Bacillati</taxon>
        <taxon>Bacillota</taxon>
        <taxon>Clostridia</taxon>
        <taxon>Lachnospirales</taxon>
        <taxon>Lachnospiraceae</taxon>
        <taxon>Mediterraneibacter</taxon>
    </lineage>
</organism>
<dbReference type="RefSeq" id="WP_147322150.1">
    <property type="nucleotide sequence ID" value="NZ_WNAF01000005.1"/>
</dbReference>
<reference evidence="1 2" key="1">
    <citation type="journal article" date="2019" name="Nat. Med.">
        <title>A library of human gut bacterial isolates paired with longitudinal multiomics data enables mechanistic microbiome research.</title>
        <authorList>
            <person name="Poyet M."/>
            <person name="Groussin M."/>
            <person name="Gibbons S.M."/>
            <person name="Avila-Pacheco J."/>
            <person name="Jiang X."/>
            <person name="Kearney S.M."/>
            <person name="Perrotta A.R."/>
            <person name="Berdy B."/>
            <person name="Zhao S."/>
            <person name="Lieberman T.D."/>
            <person name="Swanson P.K."/>
            <person name="Smith M."/>
            <person name="Roesemann S."/>
            <person name="Alexander J.E."/>
            <person name="Rich S.A."/>
            <person name="Livny J."/>
            <person name="Vlamakis H."/>
            <person name="Clish C."/>
            <person name="Bullock K."/>
            <person name="Deik A."/>
            <person name="Scott J."/>
            <person name="Pierce K.A."/>
            <person name="Xavier R.J."/>
            <person name="Alm E.J."/>
        </authorList>
    </citation>
    <scope>NUCLEOTIDE SEQUENCE [LARGE SCALE GENOMIC DNA]</scope>
    <source>
        <strain evidence="1 2">BIOML-A1</strain>
    </source>
</reference>
<keyword evidence="2" id="KW-1185">Reference proteome</keyword>
<sequence length="82" mass="9315">MRLLAYVTTIPENYGIDACSERLSNYTIYLLDEDGNEIWSNHQIDMPNPNVSISVTGKGRYIKIQLDGENYLSLAEVQVYGK</sequence>
<name>A0A844KF57_9FIRM</name>
<evidence type="ECO:0000313" key="2">
    <source>
        <dbReference type="Proteomes" id="UP000448177"/>
    </source>
</evidence>
<dbReference type="EMBL" id="WNAF01000005">
    <property type="protein sequence ID" value="MTR76993.1"/>
    <property type="molecule type" value="Genomic_DNA"/>
</dbReference>
<dbReference type="Gene3D" id="2.60.120.260">
    <property type="entry name" value="Galactose-binding domain-like"/>
    <property type="match status" value="1"/>
</dbReference>
<gene>
    <name evidence="1" type="ORF">GMD21_09980</name>
</gene>
<dbReference type="SUPFAM" id="SSF49785">
    <property type="entry name" value="Galactose-binding domain-like"/>
    <property type="match status" value="1"/>
</dbReference>
<comment type="caution">
    <text evidence="1">The sequence shown here is derived from an EMBL/GenBank/DDBJ whole genome shotgun (WGS) entry which is preliminary data.</text>
</comment>
<accession>A0A844KF57</accession>
<dbReference type="Proteomes" id="UP000448177">
    <property type="component" value="Unassembled WGS sequence"/>
</dbReference>
<proteinExistence type="predicted"/>
<dbReference type="InterPro" id="IPR008979">
    <property type="entry name" value="Galactose-bd-like_sf"/>
</dbReference>